<sequence length="297" mass="31825">MNVKHSLLVSLMLGLLALPTVSMANEAGDLLAKMRSAVHTLSYQGTLVYARGNELSTYQIHHILEGSAEKNSVIRLTQNAQGANLPAQESFSLAKFEQVQPRMEQVYALDVGGDEAVAGHTCRIVVARPRDRMRYLQRYCIDPNSGMLLKYALVDRSHKTVEQLMFTALTINPADGAVTAGPVSAVVQAELLPVAAQNTTAWSFSELPAGFQQTRSLEQAGSPGQVPVRQMILSDGMTSVSVFIANPDSPGVSEALSLSAGAMNIFTTEVAGHKVTLVGEVPVATLESISKGLRHAR</sequence>
<evidence type="ECO:0000256" key="3">
    <source>
        <dbReference type="ARBA" id="ARBA00022729"/>
    </source>
</evidence>
<feature type="domain" description="MucB/RseB C-terminal" evidence="7">
    <location>
        <begin position="197"/>
        <end position="293"/>
    </location>
</feature>
<evidence type="ECO:0000256" key="2">
    <source>
        <dbReference type="ARBA" id="ARBA00008150"/>
    </source>
</evidence>
<evidence type="ECO:0000256" key="1">
    <source>
        <dbReference type="ARBA" id="ARBA00004418"/>
    </source>
</evidence>
<dbReference type="InterPro" id="IPR033434">
    <property type="entry name" value="MucB/RseB_N"/>
</dbReference>
<organism evidence="8 9">
    <name type="scientific">Candidatus Thiothrix anitrata</name>
    <dbReference type="NCBI Taxonomy" id="2823902"/>
    <lineage>
        <taxon>Bacteria</taxon>
        <taxon>Pseudomonadati</taxon>
        <taxon>Pseudomonadota</taxon>
        <taxon>Gammaproteobacteria</taxon>
        <taxon>Thiotrichales</taxon>
        <taxon>Thiotrichaceae</taxon>
        <taxon>Thiothrix</taxon>
    </lineage>
</organism>
<feature type="signal peptide" evidence="5">
    <location>
        <begin position="1"/>
        <end position="24"/>
    </location>
</feature>
<dbReference type="PANTHER" id="PTHR38782">
    <property type="match status" value="1"/>
</dbReference>
<proteinExistence type="inferred from homology"/>
<evidence type="ECO:0000259" key="6">
    <source>
        <dbReference type="Pfam" id="PF03888"/>
    </source>
</evidence>
<accession>A0ABX7X103</accession>
<keyword evidence="4" id="KW-0574">Periplasm</keyword>
<dbReference type="RefSeq" id="WP_210226433.1">
    <property type="nucleotide sequence ID" value="NZ_CP072800.1"/>
</dbReference>
<dbReference type="InterPro" id="IPR038484">
    <property type="entry name" value="MucB/RseB_C_sf"/>
</dbReference>
<dbReference type="PIRSF" id="PIRSF005427">
    <property type="entry name" value="RseB"/>
    <property type="match status" value="1"/>
</dbReference>
<dbReference type="Pfam" id="PF03888">
    <property type="entry name" value="MucB_RseB"/>
    <property type="match status" value="2"/>
</dbReference>
<evidence type="ECO:0000313" key="9">
    <source>
        <dbReference type="Proteomes" id="UP000672027"/>
    </source>
</evidence>
<dbReference type="CDD" id="cd16327">
    <property type="entry name" value="RseB"/>
    <property type="match status" value="1"/>
</dbReference>
<dbReference type="InterPro" id="IPR033436">
    <property type="entry name" value="MucB/RseB_C"/>
</dbReference>
<protein>
    <submittedName>
        <fullName evidence="8">MucB/RseB C-terminal domain-containing protein</fullName>
    </submittedName>
</protein>
<feature type="domain" description="MucB/RseB N-terminal" evidence="6">
    <location>
        <begin position="27"/>
        <end position="77"/>
    </location>
</feature>
<name>A0ABX7X103_9GAMM</name>
<dbReference type="InterPro" id="IPR005588">
    <property type="entry name" value="MucB_RseB"/>
</dbReference>
<keyword evidence="3 5" id="KW-0732">Signal</keyword>
<evidence type="ECO:0000313" key="8">
    <source>
        <dbReference type="EMBL" id="QTR49594.1"/>
    </source>
</evidence>
<evidence type="ECO:0000259" key="7">
    <source>
        <dbReference type="Pfam" id="PF17188"/>
    </source>
</evidence>
<gene>
    <name evidence="8" type="ORF">J8380_15365</name>
</gene>
<evidence type="ECO:0000256" key="5">
    <source>
        <dbReference type="SAM" id="SignalP"/>
    </source>
</evidence>
<dbReference type="Gene3D" id="2.50.20.10">
    <property type="entry name" value="Lipoprotein localisation LolA/LolB/LppX"/>
    <property type="match status" value="1"/>
</dbReference>
<dbReference type="EMBL" id="CP072800">
    <property type="protein sequence ID" value="QTR49594.1"/>
    <property type="molecule type" value="Genomic_DNA"/>
</dbReference>
<feature type="chain" id="PRO_5045502116" evidence="5">
    <location>
        <begin position="25"/>
        <end position="297"/>
    </location>
</feature>
<keyword evidence="9" id="KW-1185">Reference proteome</keyword>
<dbReference type="Gene3D" id="3.30.200.100">
    <property type="entry name" value="MucB/RseB, C-terminal domain"/>
    <property type="match status" value="1"/>
</dbReference>
<reference evidence="8 9" key="1">
    <citation type="submission" date="2021-04" db="EMBL/GenBank/DDBJ databases">
        <title>Genomics, taxonomy and metabolism of representatives of sulfur bacteria of the genus Thiothrix: Thiothrix fructosivorans QT, Thiothrix unzii A1T and three new species, Thiothrix subterranea sp. nov., Thiothrix litoralis sp. nov. and 'Candidatus Thiothrix anitrata' sp. nov.</title>
        <authorList>
            <person name="Ravin N.V."/>
            <person name="Smolyakov D."/>
            <person name="Rudenko T.S."/>
            <person name="Mardanov A.V."/>
            <person name="Beletsky A.V."/>
            <person name="Markov N.D."/>
            <person name="Fomenkov A.I."/>
            <person name="Roberts R.J."/>
            <person name="Karnachuk O.V."/>
            <person name="Novikov A."/>
            <person name="Grabovich M.Y."/>
        </authorList>
    </citation>
    <scope>NUCLEOTIDE SEQUENCE [LARGE SCALE GENOMIC DNA]</scope>
    <source>
        <strain evidence="8 9">A52</strain>
    </source>
</reference>
<dbReference type="Pfam" id="PF17188">
    <property type="entry name" value="MucB_RseB_C"/>
    <property type="match status" value="1"/>
</dbReference>
<comment type="similarity">
    <text evidence="2">Belongs to the RseB family.</text>
</comment>
<comment type="subcellular location">
    <subcellularLocation>
        <location evidence="1">Periplasm</location>
    </subcellularLocation>
</comment>
<dbReference type="PANTHER" id="PTHR38782:SF1">
    <property type="entry name" value="SIGMA-E FACTOR REGULATORY PROTEIN RSEB"/>
    <property type="match status" value="1"/>
</dbReference>
<dbReference type="Proteomes" id="UP000672027">
    <property type="component" value="Chromosome"/>
</dbReference>
<evidence type="ECO:0000256" key="4">
    <source>
        <dbReference type="ARBA" id="ARBA00022764"/>
    </source>
</evidence>
<feature type="domain" description="MucB/RseB N-terminal" evidence="6">
    <location>
        <begin position="90"/>
        <end position="173"/>
    </location>
</feature>